<comment type="caution">
    <text evidence="2">The sequence shown here is derived from an EMBL/GenBank/DDBJ whole genome shotgun (WGS) entry which is preliminary data.</text>
</comment>
<evidence type="ECO:0000313" key="3">
    <source>
        <dbReference type="Proteomes" id="UP001139308"/>
    </source>
</evidence>
<feature type="region of interest" description="Disordered" evidence="1">
    <location>
        <begin position="1"/>
        <end position="25"/>
    </location>
</feature>
<keyword evidence="3" id="KW-1185">Reference proteome</keyword>
<dbReference type="EMBL" id="JAKLJA010000040">
    <property type="protein sequence ID" value="MCG5077703.1"/>
    <property type="molecule type" value="Genomic_DNA"/>
</dbReference>
<dbReference type="RefSeq" id="WP_238467596.1">
    <property type="nucleotide sequence ID" value="NZ_JAKLJA010000040.1"/>
</dbReference>
<organism evidence="2 3">
    <name type="scientific">Paraburkholderia tagetis</name>
    <dbReference type="NCBI Taxonomy" id="2913261"/>
    <lineage>
        <taxon>Bacteria</taxon>
        <taxon>Pseudomonadati</taxon>
        <taxon>Pseudomonadota</taxon>
        <taxon>Betaproteobacteria</taxon>
        <taxon>Burkholderiales</taxon>
        <taxon>Burkholderiaceae</taxon>
        <taxon>Paraburkholderia</taxon>
    </lineage>
</organism>
<evidence type="ECO:0000256" key="1">
    <source>
        <dbReference type="SAM" id="MobiDB-lite"/>
    </source>
</evidence>
<sequence>MKDAVTGRDFARLGPGADAPRETAEKPTLRFDQLIAQLAAPASGVADPSHGQAGRRYGPSIREASKDRQWTPENIALLGTMADAQVAKRIGGISFITVQKKRQALGIPPATPASRPWTPEHIAMLGARSDAELARLTGRSTKAVNQKRIKLGIPSVCEQRSAGRHKWTLEHLSMLGTLPDKEVGARIGLSAYTVCIKRRSLRIRAAKPHDGWHNDDIALLGTMSDAQVAQRLGVKRHVVTRKRRVLGIPSTRARSCAASHR</sequence>
<feature type="compositionally biased region" description="Basic and acidic residues" evidence="1">
    <location>
        <begin position="1"/>
        <end position="11"/>
    </location>
</feature>
<dbReference type="Proteomes" id="UP001139308">
    <property type="component" value="Unassembled WGS sequence"/>
</dbReference>
<feature type="region of interest" description="Disordered" evidence="1">
    <location>
        <begin position="42"/>
        <end position="66"/>
    </location>
</feature>
<proteinExistence type="predicted"/>
<gene>
    <name evidence="2" type="ORF">L5014_30905</name>
</gene>
<dbReference type="AlphaFoldDB" id="A0A9X1ZXD3"/>
<name>A0A9X1ZXD3_9BURK</name>
<reference evidence="2" key="1">
    <citation type="submission" date="2022-01" db="EMBL/GenBank/DDBJ databases">
        <title>Genome sequence and assembly of Parabukholderia sp. RG36.</title>
        <authorList>
            <person name="Chhetri G."/>
        </authorList>
    </citation>
    <scope>NUCLEOTIDE SEQUENCE</scope>
    <source>
        <strain evidence="2">RG36</strain>
    </source>
</reference>
<accession>A0A9X1ZXD3</accession>
<evidence type="ECO:0000313" key="2">
    <source>
        <dbReference type="EMBL" id="MCG5077703.1"/>
    </source>
</evidence>
<protein>
    <submittedName>
        <fullName evidence="2">Uncharacterized protein</fullName>
    </submittedName>
</protein>